<protein>
    <recommendedName>
        <fullName evidence="5">Cell division protein FtsL</fullName>
    </recommendedName>
</protein>
<evidence type="ECO:0000313" key="3">
    <source>
        <dbReference type="EMBL" id="PJA42611.1"/>
    </source>
</evidence>
<evidence type="ECO:0000256" key="1">
    <source>
        <dbReference type="SAM" id="Coils"/>
    </source>
</evidence>
<dbReference type="InterPro" id="IPR007060">
    <property type="entry name" value="FtsL/DivIC"/>
</dbReference>
<sequence>MGEKLKQRLIKARVYVLIILVFLFGLSLFRNILKVNEAKNRVQREKERVVKLEQEGRILEEELKKMQGNEYLETQLRDKLGLAKKGESVVILPDSETLKKLVPEIPDEKAHLPDPPYVKWLKIFDIKI</sequence>
<reference evidence="4" key="1">
    <citation type="submission" date="2017-09" db="EMBL/GenBank/DDBJ databases">
        <title>Depth-based differentiation of microbial function through sediment-hosted aquifers and enrichment of novel symbionts in the deep terrestrial subsurface.</title>
        <authorList>
            <person name="Probst A.J."/>
            <person name="Ladd B."/>
            <person name="Jarett J.K."/>
            <person name="Geller-Mcgrath D.E."/>
            <person name="Sieber C.M.K."/>
            <person name="Emerson J.B."/>
            <person name="Anantharaman K."/>
            <person name="Thomas B.C."/>
            <person name="Malmstrom R."/>
            <person name="Stieglmeier M."/>
            <person name="Klingl A."/>
            <person name="Woyke T."/>
            <person name="Ryan C.M."/>
            <person name="Banfield J.F."/>
        </authorList>
    </citation>
    <scope>NUCLEOTIDE SEQUENCE [LARGE SCALE GENOMIC DNA]</scope>
</reference>
<accession>A0A2M7X9A7</accession>
<keyword evidence="2" id="KW-0812">Transmembrane</keyword>
<name>A0A2M7X9A7_9BACT</name>
<dbReference type="Pfam" id="PF04977">
    <property type="entry name" value="DivIC"/>
    <property type="match status" value="1"/>
</dbReference>
<evidence type="ECO:0000256" key="2">
    <source>
        <dbReference type="SAM" id="Phobius"/>
    </source>
</evidence>
<evidence type="ECO:0008006" key="5">
    <source>
        <dbReference type="Google" id="ProtNLM"/>
    </source>
</evidence>
<comment type="caution">
    <text evidence="3">The sequence shown here is derived from an EMBL/GenBank/DDBJ whole genome shotgun (WGS) entry which is preliminary data.</text>
</comment>
<gene>
    <name evidence="3" type="ORF">CO176_02180</name>
</gene>
<organism evidence="3 4">
    <name type="scientific">Candidatus Woesebacteria bacterium CG_4_9_14_3_um_filter_39_10</name>
    <dbReference type="NCBI Taxonomy" id="1975056"/>
    <lineage>
        <taxon>Bacteria</taxon>
        <taxon>Candidatus Woeseibacteriota</taxon>
    </lineage>
</organism>
<proteinExistence type="predicted"/>
<dbReference type="Proteomes" id="UP000230484">
    <property type="component" value="Unassembled WGS sequence"/>
</dbReference>
<keyword evidence="2" id="KW-1133">Transmembrane helix</keyword>
<feature type="transmembrane region" description="Helical" evidence="2">
    <location>
        <begin position="12"/>
        <end position="33"/>
    </location>
</feature>
<feature type="coiled-coil region" evidence="1">
    <location>
        <begin position="35"/>
        <end position="69"/>
    </location>
</feature>
<dbReference type="AlphaFoldDB" id="A0A2M7X9A7"/>
<keyword evidence="2" id="KW-0472">Membrane</keyword>
<evidence type="ECO:0000313" key="4">
    <source>
        <dbReference type="Proteomes" id="UP000230484"/>
    </source>
</evidence>
<dbReference type="EMBL" id="PFWW01000048">
    <property type="protein sequence ID" value="PJA42611.1"/>
    <property type="molecule type" value="Genomic_DNA"/>
</dbReference>
<keyword evidence="1" id="KW-0175">Coiled coil</keyword>